<gene>
    <name evidence="1" type="ORF">ENUP19_0305G0100</name>
</gene>
<reference evidence="1 2" key="1">
    <citation type="journal article" date="2019" name="PLoS Negl. Trop. Dis.">
        <title>Whole genome sequencing of Entamoeba nuttalli reveals mammalian host-related molecular signatures and a novel octapeptide-repeat surface protein.</title>
        <authorList>
            <person name="Tanaka M."/>
            <person name="Makiuchi T."/>
            <person name="Komiyama T."/>
            <person name="Shiina T."/>
            <person name="Osaki K."/>
            <person name="Tachibana H."/>
        </authorList>
    </citation>
    <scope>NUCLEOTIDE SEQUENCE [LARGE SCALE GENOMIC DNA]</scope>
    <source>
        <strain evidence="1 2">P19-061405</strain>
    </source>
</reference>
<accession>A0ABQ0DVG7</accession>
<protein>
    <submittedName>
        <fullName evidence="1">Uncharacterized protein</fullName>
    </submittedName>
</protein>
<dbReference type="Proteomes" id="UP001628156">
    <property type="component" value="Unassembled WGS sequence"/>
</dbReference>
<proteinExistence type="predicted"/>
<name>A0ABQ0DVG7_9EUKA</name>
<evidence type="ECO:0000313" key="2">
    <source>
        <dbReference type="Proteomes" id="UP001628156"/>
    </source>
</evidence>
<comment type="caution">
    <text evidence="1">The sequence shown here is derived from an EMBL/GenBank/DDBJ whole genome shotgun (WGS) entry which is preliminary data.</text>
</comment>
<evidence type="ECO:0000313" key="1">
    <source>
        <dbReference type="EMBL" id="GAB1226851.1"/>
    </source>
</evidence>
<dbReference type="EMBL" id="BAAFRS010000305">
    <property type="protein sequence ID" value="GAB1226851.1"/>
    <property type="molecule type" value="Genomic_DNA"/>
</dbReference>
<keyword evidence="2" id="KW-1185">Reference proteome</keyword>
<organism evidence="1 2">
    <name type="scientific">Entamoeba nuttalli</name>
    <dbReference type="NCBI Taxonomy" id="412467"/>
    <lineage>
        <taxon>Eukaryota</taxon>
        <taxon>Amoebozoa</taxon>
        <taxon>Evosea</taxon>
        <taxon>Archamoebae</taxon>
        <taxon>Mastigamoebida</taxon>
        <taxon>Entamoebidae</taxon>
        <taxon>Entamoeba</taxon>
    </lineage>
</organism>
<sequence>MSRLYKSSLAKFLAKIHQLPITNCESMTIPSSPLRKKTKELLKESFSADEINELMEMVKFSHQPKRLLDEMEIEKIKESRKMSKEDKLGCKVQSSYCNSFNEDVSKHEKHCVRSSLKYKQKDLLKNSITEIKKTKESAPHVHH</sequence>